<dbReference type="InterPro" id="IPR047109">
    <property type="entry name" value="CAD-like"/>
</dbReference>
<keyword evidence="1" id="KW-0479">Metal-binding</keyword>
<feature type="chain" id="PRO_5046023314" description="Cinnamyl alcohol dehydrogenase" evidence="4">
    <location>
        <begin position="30"/>
        <end position="203"/>
    </location>
</feature>
<evidence type="ECO:0000256" key="1">
    <source>
        <dbReference type="ARBA" id="ARBA00022723"/>
    </source>
</evidence>
<dbReference type="SUPFAM" id="SSF51735">
    <property type="entry name" value="NAD(P)-binding Rossmann-fold domains"/>
    <property type="match status" value="1"/>
</dbReference>
<proteinExistence type="predicted"/>
<name>A0ABP0THK3_9BRYO</name>
<dbReference type="PANTHER" id="PTHR42683">
    <property type="entry name" value="ALDEHYDE REDUCTASE"/>
    <property type="match status" value="1"/>
</dbReference>
<evidence type="ECO:0000313" key="5">
    <source>
        <dbReference type="EMBL" id="CAK9196217.1"/>
    </source>
</evidence>
<dbReference type="InterPro" id="IPR036291">
    <property type="entry name" value="NAD(P)-bd_dom_sf"/>
</dbReference>
<dbReference type="Gene3D" id="3.40.50.720">
    <property type="entry name" value="NAD(P)-binding Rossmann-like Domain"/>
    <property type="match status" value="1"/>
</dbReference>
<organism evidence="5 6">
    <name type="scientific">Sphagnum troendelagicum</name>
    <dbReference type="NCBI Taxonomy" id="128251"/>
    <lineage>
        <taxon>Eukaryota</taxon>
        <taxon>Viridiplantae</taxon>
        <taxon>Streptophyta</taxon>
        <taxon>Embryophyta</taxon>
        <taxon>Bryophyta</taxon>
        <taxon>Sphagnophytina</taxon>
        <taxon>Sphagnopsida</taxon>
        <taxon>Sphagnales</taxon>
        <taxon>Sphagnaceae</taxon>
        <taxon>Sphagnum</taxon>
    </lineage>
</organism>
<evidence type="ECO:0008006" key="7">
    <source>
        <dbReference type="Google" id="ProtNLM"/>
    </source>
</evidence>
<keyword evidence="6" id="KW-1185">Reference proteome</keyword>
<keyword evidence="4" id="KW-0732">Signal</keyword>
<protein>
    <recommendedName>
        <fullName evidence="7">Cinnamyl alcohol dehydrogenase</fullName>
    </recommendedName>
</protein>
<evidence type="ECO:0000256" key="4">
    <source>
        <dbReference type="SAM" id="SignalP"/>
    </source>
</evidence>
<reference evidence="5" key="1">
    <citation type="submission" date="2024-02" db="EMBL/GenBank/DDBJ databases">
        <authorList>
            <consortium name="ELIXIR-Norway"/>
            <consortium name="Elixir Norway"/>
        </authorList>
    </citation>
    <scope>NUCLEOTIDE SEQUENCE</scope>
</reference>
<sequence length="203" mass="21882">MMALMLMVLSLKEASLMPWFCSKVPDTLASDVAAPPFCAGVTVYSPMMRHHMNQAGKSLGVIGLGGLGHMAVKFGKAFGLHVTVLSTSLAKDGEALCILGADAFIVSKDEAAMRGRITIVSAPPEMKFTPVLLLTGLKTISGSMIGGMKEDLQEIILFANLLNPPLSRQKFTRASPFSHRCGGTFLIKNLTHKPFYCCCWRCS</sequence>
<evidence type="ECO:0000313" key="6">
    <source>
        <dbReference type="Proteomes" id="UP001497512"/>
    </source>
</evidence>
<keyword evidence="2" id="KW-0862">Zinc</keyword>
<accession>A0ABP0THK3</accession>
<dbReference type="Proteomes" id="UP001497512">
    <property type="component" value="Chromosome 11"/>
</dbReference>
<gene>
    <name evidence="5" type="ORF">CSSPTR1EN2_LOCUS3363</name>
</gene>
<feature type="signal peptide" evidence="4">
    <location>
        <begin position="1"/>
        <end position="29"/>
    </location>
</feature>
<dbReference type="Gene3D" id="3.90.180.10">
    <property type="entry name" value="Medium-chain alcohol dehydrogenases, catalytic domain"/>
    <property type="match status" value="1"/>
</dbReference>
<keyword evidence="3" id="KW-0560">Oxidoreductase</keyword>
<evidence type="ECO:0000256" key="2">
    <source>
        <dbReference type="ARBA" id="ARBA00022833"/>
    </source>
</evidence>
<dbReference type="EMBL" id="OZ019903">
    <property type="protein sequence ID" value="CAK9196217.1"/>
    <property type="molecule type" value="Genomic_DNA"/>
</dbReference>
<evidence type="ECO:0000256" key="3">
    <source>
        <dbReference type="ARBA" id="ARBA00023002"/>
    </source>
</evidence>